<dbReference type="SMART" id="SM00349">
    <property type="entry name" value="KRAB"/>
    <property type="match status" value="1"/>
</dbReference>
<evidence type="ECO:0000313" key="12">
    <source>
        <dbReference type="Proteomes" id="UP000694380"/>
    </source>
</evidence>
<feature type="domain" description="C2H2-type" evidence="9">
    <location>
        <begin position="318"/>
        <end position="345"/>
    </location>
</feature>
<dbReference type="GO" id="GO:0000978">
    <property type="term" value="F:RNA polymerase II cis-regulatory region sequence-specific DNA binding"/>
    <property type="evidence" value="ECO:0007669"/>
    <property type="project" value="TreeGrafter"/>
</dbReference>
<feature type="region of interest" description="Disordered" evidence="8">
    <location>
        <begin position="109"/>
        <end position="128"/>
    </location>
</feature>
<name>A0A8C3FS09_CHRPI</name>
<reference evidence="11" key="2">
    <citation type="submission" date="2025-09" db="UniProtKB">
        <authorList>
            <consortium name="Ensembl"/>
        </authorList>
    </citation>
    <scope>IDENTIFICATION</scope>
</reference>
<keyword evidence="4 7" id="KW-0863">Zinc-finger</keyword>
<evidence type="ECO:0000259" key="10">
    <source>
        <dbReference type="PROSITE" id="PS50805"/>
    </source>
</evidence>
<dbReference type="InterPro" id="IPR001909">
    <property type="entry name" value="KRAB"/>
</dbReference>
<evidence type="ECO:0000256" key="7">
    <source>
        <dbReference type="PROSITE-ProRule" id="PRU00042"/>
    </source>
</evidence>
<dbReference type="Pfam" id="PF01352">
    <property type="entry name" value="KRAB"/>
    <property type="match status" value="1"/>
</dbReference>
<keyword evidence="12" id="KW-1185">Reference proteome</keyword>
<dbReference type="SUPFAM" id="SSF109640">
    <property type="entry name" value="KRAB domain (Kruppel-associated box)"/>
    <property type="match status" value="1"/>
</dbReference>
<keyword evidence="5" id="KW-0862">Zinc</keyword>
<feature type="compositionally biased region" description="Low complexity" evidence="8">
    <location>
        <begin position="610"/>
        <end position="622"/>
    </location>
</feature>
<sequence length="659" mass="72881">MLDPTQRALYWDVMQENYEIVISLAGFPVSKSDVISQLEQGEESWVSDLQGSEERQILRAPCTGEEILSQLRICKCLKETSGMPYKAFWRSLSSLLSLAGQENVEQVDKRRALSQRSKRNVSRSYEKEKSCEIQHRPERVQGNQPGEKMGKFISCRGTQKSVKETTTQQEILMGKRKNTCSECGKCFTQRSNLVQHERIHTGERPYECSECGKTFTQRSGLFLHWRIHTGERPYKCHECGKSFISSSALSKHQRIHTGERPYECRECGKSFTHSSALSKHQRIHTGERPYECHECGKTFTQRSGLSAHQRIHTGERPYECCECGKSFTHSSALSKHQRIHTGERPYECCVCGKSFTHSSHLTGIPHRNKEWNKRIIKAPQLSLIYVGQSYNMHPDILQSHKLKIVPLHCSSVTIWEPILSVFCEHPKFLLNDPPWERVTSDPGLGRKEGVVGGGESPGLGWGKPKKFLLGAAKNLEPALPAGTAAPSLPRAQIPALRDAGSPQTLGPSHYPAPGAHCGTWRLQLRSGPGWARGGVHGSPQHRPACSAQPCSAREQQRVSAASARAGLFSAPICACPEPGDAKLFSGPGRGSNGPARFRQSRSAQHARSQPSSSTYPTSLPLPGRVRNYNSQPAPGGTSAFSSPGQAAVTAHAPCDLQWG</sequence>
<evidence type="ECO:0000256" key="6">
    <source>
        <dbReference type="ARBA" id="ARBA00023242"/>
    </source>
</evidence>
<dbReference type="CDD" id="cd07765">
    <property type="entry name" value="KRAB_A-box"/>
    <property type="match status" value="1"/>
</dbReference>
<dbReference type="Gene3D" id="3.30.160.60">
    <property type="entry name" value="Classic Zinc Finger"/>
    <property type="match status" value="7"/>
</dbReference>
<dbReference type="PROSITE" id="PS50805">
    <property type="entry name" value="KRAB"/>
    <property type="match status" value="1"/>
</dbReference>
<feature type="domain" description="KRAB" evidence="10">
    <location>
        <begin position="1"/>
        <end position="57"/>
    </location>
</feature>
<dbReference type="GO" id="GO:0005634">
    <property type="term" value="C:nucleus"/>
    <property type="evidence" value="ECO:0007669"/>
    <property type="project" value="UniProtKB-SubCell"/>
</dbReference>
<dbReference type="Pfam" id="PF00096">
    <property type="entry name" value="zf-C2H2"/>
    <property type="match status" value="7"/>
</dbReference>
<evidence type="ECO:0000259" key="9">
    <source>
        <dbReference type="PROSITE" id="PS50157"/>
    </source>
</evidence>
<dbReference type="AlphaFoldDB" id="A0A8C3FS09"/>
<feature type="domain" description="C2H2-type" evidence="9">
    <location>
        <begin position="206"/>
        <end position="233"/>
    </location>
</feature>
<dbReference type="GeneTree" id="ENSGT00950000182890"/>
<feature type="compositionally biased region" description="Polar residues" evidence="8">
    <location>
        <begin position="600"/>
        <end position="609"/>
    </location>
</feature>
<evidence type="ECO:0000256" key="2">
    <source>
        <dbReference type="ARBA" id="ARBA00022723"/>
    </source>
</evidence>
<evidence type="ECO:0000256" key="5">
    <source>
        <dbReference type="ARBA" id="ARBA00022833"/>
    </source>
</evidence>
<dbReference type="InterPro" id="IPR013087">
    <property type="entry name" value="Znf_C2H2_type"/>
</dbReference>
<dbReference type="InterPro" id="IPR036051">
    <property type="entry name" value="KRAB_dom_sf"/>
</dbReference>
<evidence type="ECO:0000313" key="11">
    <source>
        <dbReference type="Ensembl" id="ENSCPBP00000011116.1"/>
    </source>
</evidence>
<organism evidence="11 12">
    <name type="scientific">Chrysemys picta bellii</name>
    <name type="common">Western painted turtle</name>
    <name type="synonym">Emys bellii</name>
    <dbReference type="NCBI Taxonomy" id="8478"/>
    <lineage>
        <taxon>Eukaryota</taxon>
        <taxon>Metazoa</taxon>
        <taxon>Chordata</taxon>
        <taxon>Craniata</taxon>
        <taxon>Vertebrata</taxon>
        <taxon>Euteleostomi</taxon>
        <taxon>Archelosauria</taxon>
        <taxon>Testudinata</taxon>
        <taxon>Testudines</taxon>
        <taxon>Cryptodira</taxon>
        <taxon>Durocryptodira</taxon>
        <taxon>Testudinoidea</taxon>
        <taxon>Emydidae</taxon>
        <taxon>Chrysemys</taxon>
    </lineage>
</organism>
<feature type="compositionally biased region" description="Basic residues" evidence="8">
    <location>
        <begin position="112"/>
        <end position="121"/>
    </location>
</feature>
<feature type="domain" description="C2H2-type" evidence="9">
    <location>
        <begin position="290"/>
        <end position="317"/>
    </location>
</feature>
<dbReference type="SUPFAM" id="SSF57667">
    <property type="entry name" value="beta-beta-alpha zinc fingers"/>
    <property type="match status" value="4"/>
</dbReference>
<feature type="domain" description="C2H2-type" evidence="9">
    <location>
        <begin position="178"/>
        <end position="205"/>
    </location>
</feature>
<feature type="compositionally biased region" description="Polar residues" evidence="8">
    <location>
        <begin position="627"/>
        <end position="644"/>
    </location>
</feature>
<dbReference type="Gene3D" id="6.10.140.140">
    <property type="match status" value="1"/>
</dbReference>
<keyword evidence="3" id="KW-0677">Repeat</keyword>
<evidence type="ECO:0000256" key="3">
    <source>
        <dbReference type="ARBA" id="ARBA00022737"/>
    </source>
</evidence>
<dbReference type="Ensembl" id="ENSCPBT00000013341.1">
    <property type="protein sequence ID" value="ENSCPBP00000011116.1"/>
    <property type="gene ID" value="ENSCPBG00000008488.1"/>
</dbReference>
<dbReference type="GO" id="GO:0000981">
    <property type="term" value="F:DNA-binding transcription factor activity, RNA polymerase II-specific"/>
    <property type="evidence" value="ECO:0007669"/>
    <property type="project" value="TreeGrafter"/>
</dbReference>
<proteinExistence type="predicted"/>
<feature type="domain" description="C2H2-type" evidence="9">
    <location>
        <begin position="234"/>
        <end position="261"/>
    </location>
</feature>
<dbReference type="PROSITE" id="PS50157">
    <property type="entry name" value="ZINC_FINGER_C2H2_2"/>
    <property type="match status" value="6"/>
</dbReference>
<dbReference type="Proteomes" id="UP000694380">
    <property type="component" value="Unplaced"/>
</dbReference>
<dbReference type="PANTHER" id="PTHR23226">
    <property type="entry name" value="ZINC FINGER AND SCAN DOMAIN-CONTAINING"/>
    <property type="match status" value="1"/>
</dbReference>
<accession>A0A8C3FS09</accession>
<dbReference type="SMART" id="SM00355">
    <property type="entry name" value="ZnF_C2H2"/>
    <property type="match status" value="6"/>
</dbReference>
<comment type="subcellular location">
    <subcellularLocation>
        <location evidence="1">Nucleus</location>
    </subcellularLocation>
</comment>
<dbReference type="PROSITE" id="PS00028">
    <property type="entry name" value="ZINC_FINGER_C2H2_1"/>
    <property type="match status" value="6"/>
</dbReference>
<evidence type="ECO:0000256" key="8">
    <source>
        <dbReference type="SAM" id="MobiDB-lite"/>
    </source>
</evidence>
<reference evidence="11" key="1">
    <citation type="submission" date="2025-08" db="UniProtKB">
        <authorList>
            <consortium name="Ensembl"/>
        </authorList>
    </citation>
    <scope>IDENTIFICATION</scope>
</reference>
<dbReference type="PANTHER" id="PTHR23226:SF416">
    <property type="entry name" value="FI01424P"/>
    <property type="match status" value="1"/>
</dbReference>
<dbReference type="GO" id="GO:0008270">
    <property type="term" value="F:zinc ion binding"/>
    <property type="evidence" value="ECO:0007669"/>
    <property type="project" value="UniProtKB-KW"/>
</dbReference>
<feature type="region of interest" description="Disordered" evidence="8">
    <location>
        <begin position="529"/>
        <end position="550"/>
    </location>
</feature>
<keyword evidence="2" id="KW-0479">Metal-binding</keyword>
<feature type="domain" description="C2H2-type" evidence="9">
    <location>
        <begin position="262"/>
        <end position="289"/>
    </location>
</feature>
<protein>
    <submittedName>
        <fullName evidence="11">Uncharacterized protein</fullName>
    </submittedName>
</protein>
<feature type="region of interest" description="Disordered" evidence="8">
    <location>
        <begin position="584"/>
        <end position="645"/>
    </location>
</feature>
<evidence type="ECO:0000256" key="4">
    <source>
        <dbReference type="ARBA" id="ARBA00022771"/>
    </source>
</evidence>
<dbReference type="InterPro" id="IPR036236">
    <property type="entry name" value="Znf_C2H2_sf"/>
</dbReference>
<keyword evidence="6" id="KW-0539">Nucleus</keyword>
<evidence type="ECO:0000256" key="1">
    <source>
        <dbReference type="ARBA" id="ARBA00004123"/>
    </source>
</evidence>